<dbReference type="AlphaFoldDB" id="A0A6G1BL00"/>
<name>A0A6G1BL00_9ORYZ</name>
<keyword evidence="2" id="KW-1185">Reference proteome</keyword>
<comment type="caution">
    <text evidence="1">The sequence shown here is derived from an EMBL/GenBank/DDBJ whole genome shotgun (WGS) entry which is preliminary data.</text>
</comment>
<proteinExistence type="predicted"/>
<dbReference type="Proteomes" id="UP000479710">
    <property type="component" value="Unassembled WGS sequence"/>
</dbReference>
<accession>A0A6G1BL00</accession>
<evidence type="ECO:0000313" key="2">
    <source>
        <dbReference type="Proteomes" id="UP000479710"/>
    </source>
</evidence>
<gene>
    <name evidence="1" type="ORF">E2562_010801</name>
</gene>
<organism evidence="1 2">
    <name type="scientific">Oryza meyeriana var. granulata</name>
    <dbReference type="NCBI Taxonomy" id="110450"/>
    <lineage>
        <taxon>Eukaryota</taxon>
        <taxon>Viridiplantae</taxon>
        <taxon>Streptophyta</taxon>
        <taxon>Embryophyta</taxon>
        <taxon>Tracheophyta</taxon>
        <taxon>Spermatophyta</taxon>
        <taxon>Magnoliopsida</taxon>
        <taxon>Liliopsida</taxon>
        <taxon>Poales</taxon>
        <taxon>Poaceae</taxon>
        <taxon>BOP clade</taxon>
        <taxon>Oryzoideae</taxon>
        <taxon>Oryzeae</taxon>
        <taxon>Oryzinae</taxon>
        <taxon>Oryza</taxon>
        <taxon>Oryza meyeriana</taxon>
    </lineage>
</organism>
<protein>
    <submittedName>
        <fullName evidence="1">Uncharacterized protein</fullName>
    </submittedName>
</protein>
<evidence type="ECO:0000313" key="1">
    <source>
        <dbReference type="EMBL" id="KAF0888093.1"/>
    </source>
</evidence>
<sequence>MHSRDRRRCSHIHKQHIADHMHIFCMQKKKYSSTKDVHFSEQIAEHIFTSNLNGEGEHRCAPGLRTELAPPRSGQAAMFPFAARAVVFPFAARAAATRSVVFDGSGGLVPRCRRSRRRPIWRRERGGCSGVRGPLVETSIPLLIARSGGSAAPDRWLRWRMCRRSLLAVSL</sequence>
<reference evidence="1 2" key="1">
    <citation type="submission" date="2019-11" db="EMBL/GenBank/DDBJ databases">
        <title>Whole genome sequence of Oryza granulata.</title>
        <authorList>
            <person name="Li W."/>
        </authorList>
    </citation>
    <scope>NUCLEOTIDE SEQUENCE [LARGE SCALE GENOMIC DNA]</scope>
    <source>
        <strain evidence="2">cv. Menghai</strain>
        <tissue evidence="1">Leaf</tissue>
    </source>
</reference>
<dbReference type="EMBL" id="SPHZ02000012">
    <property type="protein sequence ID" value="KAF0888093.1"/>
    <property type="molecule type" value="Genomic_DNA"/>
</dbReference>